<evidence type="ECO:0000256" key="10">
    <source>
        <dbReference type="RuleBase" id="RU363035"/>
    </source>
</evidence>
<dbReference type="Pfam" id="PF09334">
    <property type="entry name" value="tRNA-synt_1g"/>
    <property type="match status" value="1"/>
</dbReference>
<dbReference type="PRINTS" id="PR00985">
    <property type="entry name" value="TRNASYNTHLEU"/>
</dbReference>
<comment type="catalytic activity">
    <reaction evidence="8 9">
        <text>tRNA(Leu) + L-leucine + ATP = L-leucyl-tRNA(Leu) + AMP + diphosphate</text>
        <dbReference type="Rhea" id="RHEA:11688"/>
        <dbReference type="Rhea" id="RHEA-COMP:9613"/>
        <dbReference type="Rhea" id="RHEA-COMP:9622"/>
        <dbReference type="ChEBI" id="CHEBI:30616"/>
        <dbReference type="ChEBI" id="CHEBI:33019"/>
        <dbReference type="ChEBI" id="CHEBI:57427"/>
        <dbReference type="ChEBI" id="CHEBI:78442"/>
        <dbReference type="ChEBI" id="CHEBI:78494"/>
        <dbReference type="ChEBI" id="CHEBI:456215"/>
        <dbReference type="EC" id="6.1.1.4"/>
    </reaction>
</comment>
<feature type="domain" description="Methionyl/Valyl/Leucyl/Isoleucyl-tRNA synthetase anticodon-binding" evidence="12">
    <location>
        <begin position="664"/>
        <end position="774"/>
    </location>
</feature>
<comment type="similarity">
    <text evidence="1 9 10">Belongs to the class-I aminoacyl-tRNA synthetase family.</text>
</comment>
<dbReference type="SUPFAM" id="SSF50677">
    <property type="entry name" value="ValRS/IleRS/LeuRS editing domain"/>
    <property type="match status" value="1"/>
</dbReference>
<dbReference type="Pfam" id="PF00133">
    <property type="entry name" value="tRNA-synt_1"/>
    <property type="match status" value="1"/>
</dbReference>
<feature type="short sequence motif" description="'KMSKS' region" evidence="9">
    <location>
        <begin position="591"/>
        <end position="595"/>
    </location>
</feature>
<keyword evidence="6 9" id="KW-0648">Protein biosynthesis</keyword>
<name>A0A857N6J7_9BACT</name>
<dbReference type="InterPro" id="IPR014729">
    <property type="entry name" value="Rossmann-like_a/b/a_fold"/>
</dbReference>
<evidence type="ECO:0000259" key="11">
    <source>
        <dbReference type="Pfam" id="PF00133"/>
    </source>
</evidence>
<evidence type="ECO:0000256" key="2">
    <source>
        <dbReference type="ARBA" id="ARBA00022490"/>
    </source>
</evidence>
<dbReference type="KEGG" id="caqa:MICH65_0826"/>
<keyword evidence="7 9" id="KW-0030">Aminoacyl-tRNA synthetase</keyword>
<keyword evidence="2 9" id="KW-0963">Cytoplasm</keyword>
<evidence type="ECO:0000256" key="3">
    <source>
        <dbReference type="ARBA" id="ARBA00022598"/>
    </source>
</evidence>
<dbReference type="PANTHER" id="PTHR43740:SF2">
    <property type="entry name" value="LEUCINE--TRNA LIGASE, MITOCHONDRIAL"/>
    <property type="match status" value="1"/>
</dbReference>
<evidence type="ECO:0000259" key="12">
    <source>
        <dbReference type="Pfam" id="PF08264"/>
    </source>
</evidence>
<dbReference type="InterPro" id="IPR002302">
    <property type="entry name" value="Leu-tRNA-ligase"/>
</dbReference>
<organism evidence="15 16">
    <name type="scientific">Candidatus Chazhemtobacterium aquaticus</name>
    <dbReference type="NCBI Taxonomy" id="2715735"/>
    <lineage>
        <taxon>Bacteria</taxon>
        <taxon>Candidatus Chazhemtobacteraceae</taxon>
        <taxon>Candidatus Chazhemtobacterium</taxon>
    </lineage>
</organism>
<evidence type="ECO:0000259" key="13">
    <source>
        <dbReference type="Pfam" id="PF09334"/>
    </source>
</evidence>
<dbReference type="InterPro" id="IPR002300">
    <property type="entry name" value="aa-tRNA-synth_Ia"/>
</dbReference>
<dbReference type="GO" id="GO:0006429">
    <property type="term" value="P:leucyl-tRNA aminoacylation"/>
    <property type="evidence" value="ECO:0007669"/>
    <property type="project" value="UniProtKB-UniRule"/>
</dbReference>
<dbReference type="SUPFAM" id="SSF47323">
    <property type="entry name" value="Anticodon-binding domain of a subclass of class I aminoacyl-tRNA synthetases"/>
    <property type="match status" value="1"/>
</dbReference>
<feature type="domain" description="Leucyl-tRNA synthetase editing" evidence="14">
    <location>
        <begin position="223"/>
        <end position="404"/>
    </location>
</feature>
<dbReference type="GO" id="GO:0005524">
    <property type="term" value="F:ATP binding"/>
    <property type="evidence" value="ECO:0007669"/>
    <property type="project" value="UniProtKB-UniRule"/>
</dbReference>
<dbReference type="Gene3D" id="3.10.20.590">
    <property type="match status" value="1"/>
</dbReference>
<dbReference type="InterPro" id="IPR025709">
    <property type="entry name" value="Leu_tRNA-synth_edit"/>
</dbReference>
<evidence type="ECO:0000256" key="9">
    <source>
        <dbReference type="HAMAP-Rule" id="MF_00049"/>
    </source>
</evidence>
<accession>A0A857N6J7</accession>
<evidence type="ECO:0000313" key="15">
    <source>
        <dbReference type="EMBL" id="QHO63807.1"/>
    </source>
</evidence>
<dbReference type="CDD" id="cd07958">
    <property type="entry name" value="Anticodon_Ia_Leu_BEm"/>
    <property type="match status" value="1"/>
</dbReference>
<feature type="domain" description="Methionyl/Leucyl tRNA synthetase" evidence="13">
    <location>
        <begin position="43"/>
        <end position="186"/>
    </location>
</feature>
<comment type="subcellular location">
    <subcellularLocation>
        <location evidence="9">Cytoplasm</location>
    </subcellularLocation>
</comment>
<evidence type="ECO:0000256" key="6">
    <source>
        <dbReference type="ARBA" id="ARBA00022917"/>
    </source>
</evidence>
<dbReference type="InterPro" id="IPR001412">
    <property type="entry name" value="aa-tRNA-synth_I_CS"/>
</dbReference>
<comment type="caution">
    <text evidence="9">Lacks conserved residue(s) required for the propagation of feature annotation.</text>
</comment>
<gene>
    <name evidence="9" type="primary">leuS</name>
    <name evidence="15" type="ORF">MICH65_0826</name>
</gene>
<dbReference type="EMBL" id="CP047901">
    <property type="protein sequence ID" value="QHO63807.1"/>
    <property type="molecule type" value="Genomic_DNA"/>
</dbReference>
<dbReference type="InterPro" id="IPR009008">
    <property type="entry name" value="Val/Leu/Ile-tRNA-synth_edit"/>
</dbReference>
<dbReference type="GO" id="GO:0005829">
    <property type="term" value="C:cytosol"/>
    <property type="evidence" value="ECO:0007669"/>
    <property type="project" value="TreeGrafter"/>
</dbReference>
<dbReference type="HAMAP" id="MF_00049_B">
    <property type="entry name" value="Leu_tRNA_synth_B"/>
    <property type="match status" value="1"/>
</dbReference>
<sequence>MGRKKIYNPKQIEARWSKRWDETGLYEVDIKEAKKPFYNLMMFPYPSAEGLHVGNMYAFTGADIYGRYQRMMGFDVFEPIGLDGFGIHSENYAIKIGKHPAEQAKVSEVNFYRQLKMIGNGFAWKHRLETYDPEYYRLTQWLFIQMFRHGLAYKKESWVNWCPSCKTVVSDEQVEGGVCERCKTEVVRKEVSSWHFKITEYAEKLLANIEKIDWPEKIKTAQRQWIGKKEGVRVAFEVKGGKPVEKLEVFTTRLDTIGGVSFLVVGPEKVKEWMEAGWQVSDEVGEYVEKALNMTEQARKLVKEKTGVEMNLVVVNPVTGEDIKVFVADYVVGEVGTGVVMGVPAHDERDWDFAKKYGLEIKQVVKGKQESEDGAMVDDGVLVNSGKYDGLSSQQAREEILKDLEEKGAAIKQINYHLRDWVISRQRYWGPPIPMVKCDKCGWQPVDESELPVVLPDLDDYQPKGDGTAPLANASSEWLVTKCPLCGGKATREVDVSDTFLDSSWYFLAYPQMVEGEWKGGEFNQGQPFDREVMKKWLPVNAYIGGAEHAVLHLLYARFVTQVLNDWGLVDFEEPFPFLFSHGLIIKDGAKMSKSRGNVVNPDEYIERYGADALRAYLMFLGPYNQGGDFRDSGMAGMYRWLERVFWLFEDEQKLGGKTSLKLNKKLNQVIKKVGEDLGKFSYNTAIAALMELINVWKEEGEVMSVEDGRRMVQIMAPIVPYVTEEWWEKLGGEGSVHASGWPEYEEIVEERVMMVVQVNGKVRATVEMDRDEAEEQDRVVELVMGDERVGKWIEDKPKRIVFVPGKLLNLVV</sequence>
<evidence type="ECO:0000256" key="7">
    <source>
        <dbReference type="ARBA" id="ARBA00023146"/>
    </source>
</evidence>
<feature type="binding site" evidence="9">
    <location>
        <position position="594"/>
    </location>
    <ligand>
        <name>ATP</name>
        <dbReference type="ChEBI" id="CHEBI:30616"/>
    </ligand>
</feature>
<evidence type="ECO:0000256" key="5">
    <source>
        <dbReference type="ARBA" id="ARBA00022840"/>
    </source>
</evidence>
<dbReference type="Gene3D" id="1.10.730.10">
    <property type="entry name" value="Isoleucyl-tRNA Synthetase, Domain 1"/>
    <property type="match status" value="1"/>
</dbReference>
<dbReference type="PANTHER" id="PTHR43740">
    <property type="entry name" value="LEUCYL-TRNA SYNTHETASE"/>
    <property type="match status" value="1"/>
</dbReference>
<dbReference type="NCBIfam" id="TIGR00396">
    <property type="entry name" value="leuS_bact"/>
    <property type="match status" value="1"/>
</dbReference>
<evidence type="ECO:0000313" key="16">
    <source>
        <dbReference type="Proteomes" id="UP000463983"/>
    </source>
</evidence>
<dbReference type="AlphaFoldDB" id="A0A857N6J7"/>
<evidence type="ECO:0000259" key="14">
    <source>
        <dbReference type="Pfam" id="PF13603"/>
    </source>
</evidence>
<evidence type="ECO:0000256" key="1">
    <source>
        <dbReference type="ARBA" id="ARBA00005594"/>
    </source>
</evidence>
<feature type="domain" description="Aminoacyl-tRNA synthetase class Ia" evidence="11">
    <location>
        <begin position="411"/>
        <end position="623"/>
    </location>
</feature>
<dbReference type="InterPro" id="IPR013155">
    <property type="entry name" value="M/V/L/I-tRNA-synth_anticd-bd"/>
</dbReference>
<dbReference type="FunFam" id="1.10.730.10:FF:000002">
    <property type="entry name" value="Leucine--tRNA ligase"/>
    <property type="match status" value="1"/>
</dbReference>
<evidence type="ECO:0000256" key="8">
    <source>
        <dbReference type="ARBA" id="ARBA00047469"/>
    </source>
</evidence>
<proteinExistence type="inferred from homology"/>
<dbReference type="Pfam" id="PF13603">
    <property type="entry name" value="tRNA-synt_1_2"/>
    <property type="match status" value="1"/>
</dbReference>
<dbReference type="Pfam" id="PF08264">
    <property type="entry name" value="Anticodon_1"/>
    <property type="match status" value="1"/>
</dbReference>
<dbReference type="GO" id="GO:0004823">
    <property type="term" value="F:leucine-tRNA ligase activity"/>
    <property type="evidence" value="ECO:0007669"/>
    <property type="project" value="UniProtKB-UniRule"/>
</dbReference>
<dbReference type="Gene3D" id="3.40.50.620">
    <property type="entry name" value="HUPs"/>
    <property type="match status" value="2"/>
</dbReference>
<dbReference type="GO" id="GO:0002161">
    <property type="term" value="F:aminoacyl-tRNA deacylase activity"/>
    <property type="evidence" value="ECO:0007669"/>
    <property type="project" value="InterPro"/>
</dbReference>
<dbReference type="EC" id="6.1.1.4" evidence="9"/>
<dbReference type="PROSITE" id="PS00178">
    <property type="entry name" value="AA_TRNA_LIGASE_I"/>
    <property type="match status" value="1"/>
</dbReference>
<keyword evidence="4 9" id="KW-0547">Nucleotide-binding</keyword>
<protein>
    <recommendedName>
        <fullName evidence="9">Leucine--tRNA ligase</fullName>
        <ecNumber evidence="9">6.1.1.4</ecNumber>
    </recommendedName>
    <alternativeName>
        <fullName evidence="9">Leucyl-tRNA synthetase</fullName>
        <shortName evidence="9">LeuRS</shortName>
    </alternativeName>
</protein>
<dbReference type="RefSeq" id="WP_236870852.1">
    <property type="nucleotide sequence ID" value="NZ_CP047901.1"/>
</dbReference>
<keyword evidence="5 9" id="KW-0067">ATP-binding</keyword>
<reference evidence="16" key="1">
    <citation type="journal article" date="2020" name="Microorganisms">
        <title>Complete Genome of a Member of a New Bacterial Lineage in the Microgenomates Group Reveals an Unusual Nucleotide Composition Disparity Between Two Strands of DNA and Limited Metabolic Potential.</title>
        <authorList>
            <person name="Kadnikov V.V."/>
            <person name="Mardanov A.V."/>
            <person name="Beletsky A.V."/>
            <person name="Karnachuk O.V."/>
            <person name="Ravin N.V."/>
        </authorList>
    </citation>
    <scope>NUCLEOTIDE SEQUENCE [LARGE SCALE GENOMIC DNA]</scope>
</reference>
<dbReference type="InterPro" id="IPR009080">
    <property type="entry name" value="tRNAsynth_Ia_anticodon-bd"/>
</dbReference>
<keyword evidence="3 9" id="KW-0436">Ligase</keyword>
<evidence type="ECO:0000256" key="4">
    <source>
        <dbReference type="ARBA" id="ARBA00022741"/>
    </source>
</evidence>
<keyword evidence="16" id="KW-1185">Reference proteome</keyword>
<dbReference type="SUPFAM" id="SSF52374">
    <property type="entry name" value="Nucleotidylyl transferase"/>
    <property type="match status" value="1"/>
</dbReference>
<dbReference type="InterPro" id="IPR015413">
    <property type="entry name" value="Methionyl/Leucyl_tRNA_Synth"/>
</dbReference>
<dbReference type="Proteomes" id="UP000463983">
    <property type="component" value="Chromosome"/>
</dbReference>